<evidence type="ECO:0000256" key="3">
    <source>
        <dbReference type="PROSITE-ProRule" id="PRU00023"/>
    </source>
</evidence>
<dbReference type="AlphaFoldDB" id="A0AAN7T6C2"/>
<organism evidence="7 8">
    <name type="scientific">Lithohypha guttulata</name>
    <dbReference type="NCBI Taxonomy" id="1690604"/>
    <lineage>
        <taxon>Eukaryota</taxon>
        <taxon>Fungi</taxon>
        <taxon>Dikarya</taxon>
        <taxon>Ascomycota</taxon>
        <taxon>Pezizomycotina</taxon>
        <taxon>Eurotiomycetes</taxon>
        <taxon>Chaetothyriomycetidae</taxon>
        <taxon>Chaetothyriales</taxon>
        <taxon>Trichomeriaceae</taxon>
        <taxon>Lithohypha</taxon>
    </lineage>
</organism>
<dbReference type="PROSITE" id="PS50088">
    <property type="entry name" value="ANK_REPEAT"/>
    <property type="match status" value="2"/>
</dbReference>
<evidence type="ECO:0000256" key="2">
    <source>
        <dbReference type="ARBA" id="ARBA00023043"/>
    </source>
</evidence>
<dbReference type="InterPro" id="IPR056485">
    <property type="entry name" value="ARM_KRIT1"/>
</dbReference>
<feature type="region of interest" description="Disordered" evidence="4">
    <location>
        <begin position="641"/>
        <end position="706"/>
    </location>
</feature>
<feature type="compositionally biased region" description="Basic and acidic residues" evidence="4">
    <location>
        <begin position="22"/>
        <end position="48"/>
    </location>
</feature>
<dbReference type="GO" id="GO:0085020">
    <property type="term" value="P:protein K6-linked ubiquitination"/>
    <property type="evidence" value="ECO:0007669"/>
    <property type="project" value="TreeGrafter"/>
</dbReference>
<dbReference type="InterPro" id="IPR002110">
    <property type="entry name" value="Ankyrin_rpt"/>
</dbReference>
<dbReference type="PROSITE" id="PS50297">
    <property type="entry name" value="ANK_REP_REGION"/>
    <property type="match status" value="2"/>
</dbReference>
<sequence length="1214" mass="136547">MSESERKDFVLNVEDDLTAQSDAKEEEKEETTRSEALKLVENGPRDAADVPAVVVENAGDAMDEDGDSEAETLIQSPEKKRNSVADGSKTMQHVSMARSDAGSIILTNTSDKENTTRKRKRSRERGSHDSASDTSSRHSSPLSSPLVHPQSDVGSDLNAASDTESSPKQSNKSDVQDSIDSLKKRRRRPSEIVPPSLSRRRSKRSSVDLLERRETRSATYPRPSDDEKSASPEPISSKEHRRGASTQLTTGEFERKKRGRPPLINTRRNRSADRVSNSSGESEPRTGRARPLIHKFASNDHDTMSPAKVGPRKWKDKNGRTYLARACANCDIEAATAKLIERPEDLNMEDNAGNTPLQIAALEGFEEIVEFLLSKGAEVNVRNVDKDTPLIDAVENGHVEVIKLLLKYGANPRMGNAKGDEPYELVHPDDEAYSQIREMLAEAKDKDTKKTPGIDAFDSQAREGQTSRAASAASPRDSPPIGAPRSPPAFGSRRRTGRSESTRNDLLWQANTQENLAKLAGKGDVQGVANILSILEKAETESLIAAAKAGHEEVLQLLIAMGRPDPDPEPVRSSKMVPGYNTPMLAAIGRGHPDVVKLLANQSGFNPCRRYKEKTYYDLAEDRRGNRWEEEFNVLRAAYDRAKGRKTSSPRKTREGERTRPRRSSSSVTEAKRQMPSPTQTHRSLPVQAPDSSPRERRKISDPDRLKAKIEMEYTVAVTSDVDQTVDAPAKTHRTRRSQSDLPPVPALESEPSQKRRRLVTGKEHRSRHTVSTSSDNEDSEMIDDEREDRPQLALKRSRVSSTPEPPGGNKERKKRRTVLESSPDDMRPRMNNPTESATIPPISAAEPEVKPSDDQNTSTDVNMSSLQRSRSNSAQAMQANEVKEEPSPTHNDPIPTDIEVLPDAAEESDDHYSPPPATEPTYEELEAERRAKESADRAATEEAARQETQRRAEEERIAQEKLAEEERLRQEAELRRKQEEADARRRQEEERQERARREQESRRRLELLERERKRLDGLPVVLAKTARMVDDGDSEVRSPQWLSKFLPLYCVKTYQLDHNCDLSIAEESWVPNFQIAGLLGTKDLNLSEFNSFEKRHVTPHERQCIWRVARLKLSYDFNPLWTTSVSKANEIEHIAHEKFMSMAELFWVKLSNFLDQLPRFPHLQRNLPRQTISLKSYHEILGTSMKIGLLQQYDNLPNGINTHTHTNGENGIT</sequence>
<feature type="repeat" description="ANK" evidence="3">
    <location>
        <begin position="352"/>
        <end position="384"/>
    </location>
</feature>
<accession>A0AAN7T6C2</accession>
<feature type="compositionally biased region" description="Acidic residues" evidence="4">
    <location>
        <begin position="776"/>
        <end position="787"/>
    </location>
</feature>
<name>A0AAN7T6C2_9EURO</name>
<feature type="compositionally biased region" description="Polar residues" evidence="4">
    <location>
        <begin position="158"/>
        <end position="179"/>
    </location>
</feature>
<dbReference type="Proteomes" id="UP001309876">
    <property type="component" value="Unassembled WGS sequence"/>
</dbReference>
<dbReference type="PANTHER" id="PTHR24171:SF8">
    <property type="entry name" value="BRCA1-ASSOCIATED RING DOMAIN PROTEIN 1"/>
    <property type="match status" value="1"/>
</dbReference>
<feature type="compositionally biased region" description="Low complexity" evidence="4">
    <location>
        <begin position="49"/>
        <end position="58"/>
    </location>
</feature>
<feature type="compositionally biased region" description="Basic and acidic residues" evidence="4">
    <location>
        <begin position="205"/>
        <end position="216"/>
    </location>
</feature>
<keyword evidence="1" id="KW-0677">Repeat</keyword>
<feature type="repeat" description="ANK" evidence="3">
    <location>
        <begin position="385"/>
        <end position="417"/>
    </location>
</feature>
<dbReference type="Gene3D" id="1.25.40.20">
    <property type="entry name" value="Ankyrin repeat-containing domain"/>
    <property type="match status" value="2"/>
</dbReference>
<feature type="compositionally biased region" description="Polar residues" evidence="4">
    <location>
        <begin position="855"/>
        <end position="879"/>
    </location>
</feature>
<gene>
    <name evidence="7" type="ORF">LTR05_003253</name>
</gene>
<feature type="region of interest" description="Disordered" evidence="4">
    <location>
        <begin position="1"/>
        <end position="289"/>
    </location>
</feature>
<feature type="domain" description="KRIT1 ARM-repeats" evidence="6">
    <location>
        <begin position="495"/>
        <end position="642"/>
    </location>
</feature>
<dbReference type="InterPro" id="IPR036770">
    <property type="entry name" value="Ankyrin_rpt-contain_sf"/>
</dbReference>
<dbReference type="InterPro" id="IPR056015">
    <property type="entry name" value="DUF7593"/>
</dbReference>
<evidence type="ECO:0000259" key="6">
    <source>
        <dbReference type="Pfam" id="PF24521"/>
    </source>
</evidence>
<dbReference type="CDD" id="cd22265">
    <property type="entry name" value="UDM1_RNF168"/>
    <property type="match status" value="1"/>
</dbReference>
<feature type="compositionally biased region" description="Pro residues" evidence="4">
    <location>
        <begin position="477"/>
        <end position="487"/>
    </location>
</feature>
<evidence type="ECO:0000313" key="7">
    <source>
        <dbReference type="EMBL" id="KAK5089029.1"/>
    </source>
</evidence>
<evidence type="ECO:0000256" key="1">
    <source>
        <dbReference type="ARBA" id="ARBA00022737"/>
    </source>
</evidence>
<keyword evidence="2 3" id="KW-0040">ANK repeat</keyword>
<dbReference type="GO" id="GO:0004842">
    <property type="term" value="F:ubiquitin-protein transferase activity"/>
    <property type="evidence" value="ECO:0007669"/>
    <property type="project" value="TreeGrafter"/>
</dbReference>
<dbReference type="EMBL" id="JAVRRJ010000002">
    <property type="protein sequence ID" value="KAK5089029.1"/>
    <property type="molecule type" value="Genomic_DNA"/>
</dbReference>
<dbReference type="Pfam" id="PF24513">
    <property type="entry name" value="DUF7593"/>
    <property type="match status" value="1"/>
</dbReference>
<feature type="compositionally biased region" description="Acidic residues" evidence="4">
    <location>
        <begin position="61"/>
        <end position="70"/>
    </location>
</feature>
<feature type="compositionally biased region" description="Low complexity" evidence="4">
    <location>
        <begin position="467"/>
        <end position="476"/>
    </location>
</feature>
<feature type="domain" description="DUF7593" evidence="5">
    <location>
        <begin position="1015"/>
        <end position="1163"/>
    </location>
</feature>
<dbReference type="Pfam" id="PF12796">
    <property type="entry name" value="Ank_2"/>
    <property type="match status" value="1"/>
</dbReference>
<dbReference type="Pfam" id="PF24521">
    <property type="entry name" value="Ank_KRIT1"/>
    <property type="match status" value="1"/>
</dbReference>
<proteinExistence type="predicted"/>
<feature type="compositionally biased region" description="Basic residues" evidence="4">
    <location>
        <begin position="755"/>
        <end position="769"/>
    </location>
</feature>
<evidence type="ECO:0000313" key="8">
    <source>
        <dbReference type="Proteomes" id="UP001309876"/>
    </source>
</evidence>
<dbReference type="SUPFAM" id="SSF48403">
    <property type="entry name" value="Ankyrin repeat"/>
    <property type="match status" value="1"/>
</dbReference>
<protein>
    <submittedName>
        <fullName evidence="7">Uncharacterized protein</fullName>
    </submittedName>
</protein>
<evidence type="ECO:0000259" key="5">
    <source>
        <dbReference type="Pfam" id="PF24513"/>
    </source>
</evidence>
<evidence type="ECO:0000256" key="4">
    <source>
        <dbReference type="SAM" id="MobiDB-lite"/>
    </source>
</evidence>
<keyword evidence="8" id="KW-1185">Reference proteome</keyword>
<feature type="region of interest" description="Disordered" evidence="4">
    <location>
        <begin position="443"/>
        <end position="507"/>
    </location>
</feature>
<feature type="compositionally biased region" description="Low complexity" evidence="4">
    <location>
        <begin position="132"/>
        <end position="151"/>
    </location>
</feature>
<feature type="compositionally biased region" description="Basic and acidic residues" evidence="4">
    <location>
        <begin position="928"/>
        <end position="1003"/>
    </location>
</feature>
<feature type="compositionally biased region" description="Basic and acidic residues" evidence="4">
    <location>
        <begin position="693"/>
        <end position="706"/>
    </location>
</feature>
<dbReference type="SMART" id="SM00248">
    <property type="entry name" value="ANK"/>
    <property type="match status" value="4"/>
</dbReference>
<reference evidence="7 8" key="1">
    <citation type="submission" date="2023-08" db="EMBL/GenBank/DDBJ databases">
        <title>Black Yeasts Isolated from many extreme environments.</title>
        <authorList>
            <person name="Coleine C."/>
            <person name="Stajich J.E."/>
            <person name="Selbmann L."/>
        </authorList>
    </citation>
    <scope>NUCLEOTIDE SEQUENCE [LARGE SCALE GENOMIC DNA]</scope>
    <source>
        <strain evidence="7 8">CCFEE 5910</strain>
    </source>
</reference>
<feature type="compositionally biased region" description="Basic and acidic residues" evidence="4">
    <location>
        <begin position="443"/>
        <end position="452"/>
    </location>
</feature>
<comment type="caution">
    <text evidence="7">The sequence shown here is derived from an EMBL/GenBank/DDBJ whole genome shotgun (WGS) entry which is preliminary data.</text>
</comment>
<feature type="region of interest" description="Disordered" evidence="4">
    <location>
        <begin position="724"/>
        <end position="1003"/>
    </location>
</feature>
<dbReference type="PANTHER" id="PTHR24171">
    <property type="entry name" value="ANKYRIN REPEAT DOMAIN-CONTAINING PROTEIN 39-RELATED"/>
    <property type="match status" value="1"/>
</dbReference>